<proteinExistence type="predicted"/>
<dbReference type="EMBL" id="FJMZ01000023">
    <property type="protein sequence ID" value="CZQ95475.1"/>
    <property type="molecule type" value="Genomic_DNA"/>
</dbReference>
<dbReference type="InterPro" id="IPR018306">
    <property type="entry name" value="Phage_T5_Orf172_DNA-bd"/>
</dbReference>
<protein>
    <submittedName>
        <fullName evidence="4">T5orf172 domain-containing protein</fullName>
    </submittedName>
</protein>
<comment type="caution">
    <text evidence="4">The sequence shown here is derived from an EMBL/GenBank/DDBJ whole genome shotgun (WGS) entry which is preliminary data.</text>
</comment>
<evidence type="ECO:0000256" key="1">
    <source>
        <dbReference type="SAM" id="Coils"/>
    </source>
</evidence>
<evidence type="ECO:0000313" key="6">
    <source>
        <dbReference type="Proteomes" id="UP000199686"/>
    </source>
</evidence>
<dbReference type="Pfam" id="PF13455">
    <property type="entry name" value="MUG113"/>
    <property type="match status" value="1"/>
</dbReference>
<evidence type="ECO:0000313" key="3">
    <source>
        <dbReference type="EMBL" id="CZQ95475.1"/>
    </source>
</evidence>
<dbReference type="EMBL" id="FOQC01000037">
    <property type="protein sequence ID" value="SFI02208.1"/>
    <property type="molecule type" value="Genomic_DNA"/>
</dbReference>
<name>A0AB38BJX8_9LACT</name>
<keyword evidence="1" id="KW-0175">Coiled coil</keyword>
<feature type="coiled-coil region" evidence="1">
    <location>
        <begin position="226"/>
        <end position="318"/>
    </location>
</feature>
<dbReference type="RefSeq" id="WP_218142810.1">
    <property type="nucleotide sequence ID" value="NZ_FJMZ01000023.1"/>
</dbReference>
<evidence type="ECO:0000313" key="4">
    <source>
        <dbReference type="EMBL" id="SFI02208.1"/>
    </source>
</evidence>
<dbReference type="Proteomes" id="UP000199686">
    <property type="component" value="Unassembled WGS sequence"/>
</dbReference>
<dbReference type="AlphaFoldDB" id="A0AB38BJX8"/>
<reference evidence="4 6" key="2">
    <citation type="submission" date="2016-10" db="EMBL/GenBank/DDBJ databases">
        <authorList>
            <person name="Varghese N."/>
            <person name="Submissions S."/>
        </authorList>
    </citation>
    <scope>NUCLEOTIDE SEQUENCE [LARGE SCALE GENOMIC DNA]</scope>
    <source>
        <strain evidence="4 6">DSM 2094</strain>
    </source>
</reference>
<dbReference type="InterPro" id="IPR025280">
    <property type="entry name" value="SNIPE"/>
</dbReference>
<sequence length="442" mass="51686">MGIFDFLKKEELKKIDVLTLENEKINKMYKELSETKLSIEQMSVLELQKNISEKTNELATVNQSISEKTNFLNEVLTRINNLLSHERNLQSQLTVLESDIAMEEFGLYKPRYDFASSLEYKDKLNVIREMQKAMIKSKSAVNYFENWTVDGSKAKGKKMTNDNIKMILRSFNNECEAAINKVKFSNIQSIEKRIQTSFNQHNKLNETNKVSLTQRFLDLKLQELYLAFEYEQKKEEEKEALREQREKEKEEKALQKEIESKKKVIHKEMSHLENVISELEMKLIVADESEKESLEAQILELKENLNKFEEEIEELDYRTANAAAGYVYVISNIGSFGEDVVKIGVTRRLDPLERISELSSASVPFKFDVHALIFSYDAYNLEASLHNKFSDKRLNAVNNRKEFFKIPIDEIENELQIYKDLTIDFSKVPEAQEYRESLKLRG</sequence>
<reference evidence="3 5" key="1">
    <citation type="submission" date="2016-02" db="EMBL/GenBank/DDBJ databases">
        <authorList>
            <person name="Strepis N."/>
        </authorList>
    </citation>
    <scope>NUCLEOTIDE SEQUENCE [LARGE SCALE GENOMIC DNA]</scope>
    <source>
        <strain evidence="3">Trichococcus flocculiformis</strain>
    </source>
</reference>
<feature type="coiled-coil region" evidence="1">
    <location>
        <begin position="15"/>
        <end position="64"/>
    </location>
</feature>
<feature type="domain" description="Bacteriophage T5 Orf172 DNA-binding" evidence="2">
    <location>
        <begin position="335"/>
        <end position="418"/>
    </location>
</feature>
<organism evidence="4 6">
    <name type="scientific">Trichococcus flocculiformis</name>
    <dbReference type="NCBI Taxonomy" id="82803"/>
    <lineage>
        <taxon>Bacteria</taxon>
        <taxon>Bacillati</taxon>
        <taxon>Bacillota</taxon>
        <taxon>Bacilli</taxon>
        <taxon>Lactobacillales</taxon>
        <taxon>Carnobacteriaceae</taxon>
        <taxon>Trichococcus</taxon>
    </lineage>
</organism>
<evidence type="ECO:0000259" key="2">
    <source>
        <dbReference type="SMART" id="SM00974"/>
    </source>
</evidence>
<dbReference type="Pfam" id="PF13250">
    <property type="entry name" value="SNIPE"/>
    <property type="match status" value="1"/>
</dbReference>
<gene>
    <name evidence="4" type="ORF">SAMN04488507_10374</name>
    <name evidence="3" type="ORF">TFLO_1942</name>
</gene>
<dbReference type="SMART" id="SM00974">
    <property type="entry name" value="T5orf172"/>
    <property type="match status" value="1"/>
</dbReference>
<dbReference type="Proteomes" id="UP000195947">
    <property type="component" value="Unassembled WGS sequence"/>
</dbReference>
<evidence type="ECO:0000313" key="5">
    <source>
        <dbReference type="Proteomes" id="UP000195947"/>
    </source>
</evidence>
<keyword evidence="5" id="KW-1185">Reference proteome</keyword>
<accession>A0AB38BJX8</accession>